<evidence type="ECO:0000313" key="1">
    <source>
        <dbReference type="EMBL" id="RFB04378.1"/>
    </source>
</evidence>
<keyword evidence="2" id="KW-1185">Reference proteome</keyword>
<dbReference type="InParanoid" id="A0A371RFZ3"/>
<evidence type="ECO:0000313" key="2">
    <source>
        <dbReference type="Proteomes" id="UP000264589"/>
    </source>
</evidence>
<dbReference type="Proteomes" id="UP000264589">
    <property type="component" value="Unassembled WGS sequence"/>
</dbReference>
<dbReference type="AlphaFoldDB" id="A0A371RFZ3"/>
<proteinExistence type="predicted"/>
<comment type="caution">
    <text evidence="1">The sequence shown here is derived from an EMBL/GenBank/DDBJ whole genome shotgun (WGS) entry which is preliminary data.</text>
</comment>
<sequence>MIHTALAALFLAPQPYIVKLDISSFGEGGSTTRYEAGLLVKDDDPLIRNIGAGRVMYLTLDDADYDKIVVNIHITENSGQVFHVPSASVKLGETVVLETIGLHETTDAGASVIFTVDTYTPPDASAGDPE</sequence>
<name>A0A371RFZ3_9PROT</name>
<dbReference type="RefSeq" id="WP_116391011.1">
    <property type="nucleotide sequence ID" value="NZ_QUQO01000001.1"/>
</dbReference>
<accession>A0A371RFZ3</accession>
<reference evidence="1 2" key="1">
    <citation type="submission" date="2018-08" db="EMBL/GenBank/DDBJ databases">
        <title>Parvularcula sp. SM1705, isolated from surface water of the South Sea China.</title>
        <authorList>
            <person name="Sun L."/>
        </authorList>
    </citation>
    <scope>NUCLEOTIDE SEQUENCE [LARGE SCALE GENOMIC DNA]</scope>
    <source>
        <strain evidence="1 2">SM1705</strain>
    </source>
</reference>
<organism evidence="1 2">
    <name type="scientific">Parvularcula marina</name>
    <dbReference type="NCBI Taxonomy" id="2292771"/>
    <lineage>
        <taxon>Bacteria</taxon>
        <taxon>Pseudomonadati</taxon>
        <taxon>Pseudomonadota</taxon>
        <taxon>Alphaproteobacteria</taxon>
        <taxon>Parvularculales</taxon>
        <taxon>Parvularculaceae</taxon>
        <taxon>Parvularcula</taxon>
    </lineage>
</organism>
<dbReference type="EMBL" id="QUQO01000001">
    <property type="protein sequence ID" value="RFB04378.1"/>
    <property type="molecule type" value="Genomic_DNA"/>
</dbReference>
<protein>
    <submittedName>
        <fullName evidence="1">Uncharacterized protein</fullName>
    </submittedName>
</protein>
<gene>
    <name evidence="1" type="ORF">DX908_03210</name>
</gene>